<reference evidence="2 3" key="1">
    <citation type="submission" date="2019-02" db="EMBL/GenBank/DDBJ databases">
        <title>Closed genome of Sporomusa termitida DSM 4440.</title>
        <authorList>
            <person name="Poehlein A."/>
            <person name="Daniel R."/>
        </authorList>
    </citation>
    <scope>NUCLEOTIDE SEQUENCE [LARGE SCALE GENOMIC DNA]</scope>
    <source>
        <strain evidence="2 3">DSM 4440</strain>
    </source>
</reference>
<dbReference type="GO" id="GO:0016740">
    <property type="term" value="F:transferase activity"/>
    <property type="evidence" value="ECO:0007669"/>
    <property type="project" value="UniProtKB-KW"/>
</dbReference>
<protein>
    <submittedName>
        <fullName evidence="2">Sulfurtransferase TusA</fullName>
    </submittedName>
</protein>
<dbReference type="CDD" id="cd00291">
    <property type="entry name" value="SirA_YedF_YeeD"/>
    <property type="match status" value="1"/>
</dbReference>
<dbReference type="Pfam" id="PF01206">
    <property type="entry name" value="TusA"/>
    <property type="match status" value="1"/>
</dbReference>
<dbReference type="InterPro" id="IPR036868">
    <property type="entry name" value="TusA-like_sf"/>
</dbReference>
<dbReference type="KEGG" id="sted:SPTER_27860"/>
<evidence type="ECO:0000259" key="1">
    <source>
        <dbReference type="Pfam" id="PF01206"/>
    </source>
</evidence>
<dbReference type="InterPro" id="IPR001455">
    <property type="entry name" value="TusA-like"/>
</dbReference>
<dbReference type="EMBL" id="CP036259">
    <property type="protein sequence ID" value="QDR81406.1"/>
    <property type="molecule type" value="Genomic_DNA"/>
</dbReference>
<dbReference type="SUPFAM" id="SSF64307">
    <property type="entry name" value="SirA-like"/>
    <property type="match status" value="1"/>
</dbReference>
<keyword evidence="3" id="KW-1185">Reference proteome</keyword>
<keyword evidence="2" id="KW-0808">Transferase</keyword>
<gene>
    <name evidence="2" type="ORF">SPTER_27860</name>
</gene>
<evidence type="ECO:0000313" key="3">
    <source>
        <dbReference type="Proteomes" id="UP000320776"/>
    </source>
</evidence>
<name>A0A517DVV5_9FIRM</name>
<organism evidence="2 3">
    <name type="scientific">Sporomusa termitida</name>
    <dbReference type="NCBI Taxonomy" id="2377"/>
    <lineage>
        <taxon>Bacteria</taxon>
        <taxon>Bacillati</taxon>
        <taxon>Bacillota</taxon>
        <taxon>Negativicutes</taxon>
        <taxon>Selenomonadales</taxon>
        <taxon>Sporomusaceae</taxon>
        <taxon>Sporomusa</taxon>
    </lineage>
</organism>
<dbReference type="OrthoDB" id="9797352at2"/>
<accession>A0A517DVV5</accession>
<feature type="domain" description="UPF0033" evidence="1">
    <location>
        <begin position="4"/>
        <end position="52"/>
    </location>
</feature>
<dbReference type="Proteomes" id="UP000320776">
    <property type="component" value="Chromosome"/>
</dbReference>
<sequence>MANTLDVRGLSCPLPLLRTQAALADSSVRILAAEPGVKEKIIKYARSQKLHVE</sequence>
<dbReference type="Gene3D" id="3.30.110.40">
    <property type="entry name" value="TusA-like domain"/>
    <property type="match status" value="1"/>
</dbReference>
<dbReference type="RefSeq" id="WP_144350897.1">
    <property type="nucleotide sequence ID" value="NZ_CP036259.1"/>
</dbReference>
<proteinExistence type="predicted"/>
<dbReference type="AlphaFoldDB" id="A0A517DVV5"/>
<evidence type="ECO:0000313" key="2">
    <source>
        <dbReference type="EMBL" id="QDR81406.1"/>
    </source>
</evidence>